<gene>
    <name evidence="1" type="ORF">LCGC14_0800350</name>
</gene>
<proteinExistence type="predicted"/>
<accession>A0A0F9S9W8</accession>
<evidence type="ECO:0000313" key="1">
    <source>
        <dbReference type="EMBL" id="KKN33776.1"/>
    </source>
</evidence>
<reference evidence="1" key="1">
    <citation type="journal article" date="2015" name="Nature">
        <title>Complex archaea that bridge the gap between prokaryotes and eukaryotes.</title>
        <authorList>
            <person name="Spang A."/>
            <person name="Saw J.H."/>
            <person name="Jorgensen S.L."/>
            <person name="Zaremba-Niedzwiedzka K."/>
            <person name="Martijn J."/>
            <person name="Lind A.E."/>
            <person name="van Eijk R."/>
            <person name="Schleper C."/>
            <person name="Guy L."/>
            <person name="Ettema T.J."/>
        </authorList>
    </citation>
    <scope>NUCLEOTIDE SEQUENCE</scope>
</reference>
<organism evidence="1">
    <name type="scientific">marine sediment metagenome</name>
    <dbReference type="NCBI Taxonomy" id="412755"/>
    <lineage>
        <taxon>unclassified sequences</taxon>
        <taxon>metagenomes</taxon>
        <taxon>ecological metagenomes</taxon>
    </lineage>
</organism>
<name>A0A0F9S9W8_9ZZZZ</name>
<sequence>MKDGERALYLCASCRPRQKTYALGVVVNKNGYTVSPAYYDDITGRRSVYESDGRHVETGHKKRTHFVMSHV</sequence>
<dbReference type="EMBL" id="LAZR01002152">
    <property type="protein sequence ID" value="KKN33776.1"/>
    <property type="molecule type" value="Genomic_DNA"/>
</dbReference>
<protein>
    <submittedName>
        <fullName evidence="1">Uncharacterized protein</fullName>
    </submittedName>
</protein>
<comment type="caution">
    <text evidence="1">The sequence shown here is derived from an EMBL/GenBank/DDBJ whole genome shotgun (WGS) entry which is preliminary data.</text>
</comment>
<dbReference type="AlphaFoldDB" id="A0A0F9S9W8"/>